<sequence>MAIIKKTLFTGALLMPATYAQAHIYWDSNGNVPPRNLTGVSCGSRGDSPAVFKSGARITVTYNVAVKHGDTVKVEFSPENSAGFDQHVLLETPAVAGFNDVTITLPDIECSDCTLRVWESGYQSCADIQLSASGLHDGSGADTQPPAQVHNFSAQVADKNIALSWENPDEDFYKVIIFQSDTEVMSAPINGNSYNAGDQWGSAVVVYSGKASDVVIPELMRNTDYYYKIFTADTSLNYSAGTALQATTTDLGNSQPEATLTVMQNNVITAQALTGAGNVYVQAAIHDFDVDDFHTLDWSATDYRLMDVNSEEAMFEFDPSQLMPGDYAVTLTVTDNGNPPFSDTQTIMVNVQPSEVSASSEGAALVPDDNASGGSVSLLSLIFMALLSLGCGIKGLIGINKGQL</sequence>
<feature type="signal peptide" evidence="1">
    <location>
        <begin position="1"/>
        <end position="22"/>
    </location>
</feature>
<dbReference type="Proteomes" id="UP001320119">
    <property type="component" value="Chromosome"/>
</dbReference>
<dbReference type="AlphaFoldDB" id="A0AAN2BIT6"/>
<reference evidence="2 3" key="1">
    <citation type="journal article" date="2022" name="IScience">
        <title>An ultrasensitive nanofiber-based assay for enzymatic hydrolysis and deep-sea microbial degradation of cellulose.</title>
        <authorList>
            <person name="Tsudome M."/>
            <person name="Tachioka M."/>
            <person name="Miyazaki M."/>
            <person name="Uchimura K."/>
            <person name="Tsuda M."/>
            <person name="Takaki Y."/>
            <person name="Deguchi S."/>
        </authorList>
    </citation>
    <scope>NUCLEOTIDE SEQUENCE [LARGE SCALE GENOMIC DNA]</scope>
    <source>
        <strain evidence="2 3">GE09</strain>
    </source>
</reference>
<dbReference type="Gene3D" id="2.60.40.10">
    <property type="entry name" value="Immunoglobulins"/>
    <property type="match status" value="1"/>
</dbReference>
<dbReference type="KEGG" id="marq:MARGE09_P0456"/>
<keyword evidence="3" id="KW-1185">Reference proteome</keyword>
<keyword evidence="1" id="KW-0732">Signal</keyword>
<dbReference type="EMBL" id="AP023086">
    <property type="protein sequence ID" value="BCD96257.1"/>
    <property type="molecule type" value="Genomic_DNA"/>
</dbReference>
<dbReference type="InterPro" id="IPR013783">
    <property type="entry name" value="Ig-like_fold"/>
</dbReference>
<evidence type="ECO:0000313" key="3">
    <source>
        <dbReference type="Proteomes" id="UP001320119"/>
    </source>
</evidence>
<dbReference type="GO" id="GO:0003993">
    <property type="term" value="F:acid phosphatase activity"/>
    <property type="evidence" value="ECO:0007669"/>
    <property type="project" value="InterPro"/>
</dbReference>
<evidence type="ECO:0008006" key="4">
    <source>
        <dbReference type="Google" id="ProtNLM"/>
    </source>
</evidence>
<proteinExistence type="predicted"/>
<dbReference type="GO" id="GO:0046872">
    <property type="term" value="F:metal ion binding"/>
    <property type="evidence" value="ECO:0007669"/>
    <property type="project" value="InterPro"/>
</dbReference>
<dbReference type="InterPro" id="IPR008963">
    <property type="entry name" value="Purple_acid_Pase-like_N"/>
</dbReference>
<evidence type="ECO:0000313" key="2">
    <source>
        <dbReference type="EMBL" id="BCD96257.1"/>
    </source>
</evidence>
<accession>A0AAN2BIT6</accession>
<organism evidence="2 3">
    <name type="scientific">Marinagarivorans cellulosilyticus</name>
    <dbReference type="NCBI Taxonomy" id="2721545"/>
    <lineage>
        <taxon>Bacteria</taxon>
        <taxon>Pseudomonadati</taxon>
        <taxon>Pseudomonadota</taxon>
        <taxon>Gammaproteobacteria</taxon>
        <taxon>Cellvibrionales</taxon>
        <taxon>Cellvibrionaceae</taxon>
        <taxon>Marinagarivorans</taxon>
    </lineage>
</organism>
<protein>
    <recommendedName>
        <fullName evidence="4">Fibronectin type-III domain-containing protein</fullName>
    </recommendedName>
</protein>
<dbReference type="SUPFAM" id="SSF49363">
    <property type="entry name" value="Purple acid phosphatase, N-terminal domain"/>
    <property type="match status" value="1"/>
</dbReference>
<evidence type="ECO:0000256" key="1">
    <source>
        <dbReference type="SAM" id="SignalP"/>
    </source>
</evidence>
<dbReference type="RefSeq" id="WP_236985760.1">
    <property type="nucleotide sequence ID" value="NZ_AP023086.1"/>
</dbReference>
<feature type="chain" id="PRO_5043045085" description="Fibronectin type-III domain-containing protein" evidence="1">
    <location>
        <begin position="23"/>
        <end position="404"/>
    </location>
</feature>
<name>A0AAN2BIT6_9GAMM</name>
<gene>
    <name evidence="2" type="ORF">MARGE09_P0456</name>
</gene>